<feature type="binding site" evidence="9">
    <location>
        <begin position="254"/>
        <end position="255"/>
    </location>
    <ligand>
        <name>ATP</name>
        <dbReference type="ChEBI" id="CHEBI:30616"/>
    </ligand>
</feature>
<keyword evidence="9" id="KW-0963">Cytoplasm</keyword>
<reference evidence="12 13" key="1">
    <citation type="submission" date="2023-03" db="EMBL/GenBank/DDBJ databases">
        <title>Paludisphaera mucosa sp. nov. a novel planctomycete from northern fen.</title>
        <authorList>
            <person name="Ivanova A."/>
        </authorList>
    </citation>
    <scope>NUCLEOTIDE SEQUENCE [LARGE SCALE GENOMIC DNA]</scope>
    <source>
        <strain evidence="12 13">Pla2</strain>
    </source>
</reference>
<evidence type="ECO:0000259" key="11">
    <source>
        <dbReference type="Pfam" id="PF00294"/>
    </source>
</evidence>
<evidence type="ECO:0000256" key="1">
    <source>
        <dbReference type="ARBA" id="ARBA00022679"/>
    </source>
</evidence>
<name>A0ABT6FAK5_9BACT</name>
<proteinExistence type="inferred from homology"/>
<feature type="binding site" evidence="9">
    <location>
        <position position="288"/>
    </location>
    <ligand>
        <name>K(+)</name>
        <dbReference type="ChEBI" id="CHEBI:29103"/>
    </ligand>
</feature>
<evidence type="ECO:0000256" key="7">
    <source>
        <dbReference type="ARBA" id="ARBA00022958"/>
    </source>
</evidence>
<keyword evidence="4 9" id="KW-0418">Kinase</keyword>
<comment type="caution">
    <text evidence="12">The sequence shown here is derived from an EMBL/GenBank/DDBJ whole genome shotgun (WGS) entry which is preliminary data.</text>
</comment>
<keyword evidence="3 9" id="KW-0547">Nucleotide-binding</keyword>
<dbReference type="PRINTS" id="PR00990">
    <property type="entry name" value="RIBOKINASE"/>
</dbReference>
<dbReference type="Pfam" id="PF00294">
    <property type="entry name" value="PfkB"/>
    <property type="match status" value="1"/>
</dbReference>
<dbReference type="InterPro" id="IPR002139">
    <property type="entry name" value="Ribo/fructo_kinase"/>
</dbReference>
<keyword evidence="1 9" id="KW-0808">Transferase</keyword>
<dbReference type="EC" id="2.7.1.15" evidence="9 10"/>
<feature type="binding site" evidence="9">
    <location>
        <position position="290"/>
    </location>
    <ligand>
        <name>K(+)</name>
        <dbReference type="ChEBI" id="CHEBI:29103"/>
    </ligand>
</feature>
<dbReference type="SUPFAM" id="SSF53613">
    <property type="entry name" value="Ribokinase-like"/>
    <property type="match status" value="1"/>
</dbReference>
<feature type="active site" description="Proton acceptor" evidence="9">
    <location>
        <position position="255"/>
    </location>
</feature>
<comment type="activity regulation">
    <text evidence="9">Activated by a monovalent cation that binds near, but not in, the active site. The most likely occupant of the site in vivo is potassium. Ion binding induces a conformational change that may alter substrate affinity.</text>
</comment>
<feature type="binding site" evidence="9">
    <location>
        <position position="189"/>
    </location>
    <ligand>
        <name>ATP</name>
        <dbReference type="ChEBI" id="CHEBI:30616"/>
    </ligand>
</feature>
<comment type="similarity">
    <text evidence="9">Belongs to the carbohydrate kinase PfkB family. Ribokinase subfamily.</text>
</comment>
<organism evidence="12 13">
    <name type="scientific">Paludisphaera mucosa</name>
    <dbReference type="NCBI Taxonomy" id="3030827"/>
    <lineage>
        <taxon>Bacteria</taxon>
        <taxon>Pseudomonadati</taxon>
        <taxon>Planctomycetota</taxon>
        <taxon>Planctomycetia</taxon>
        <taxon>Isosphaerales</taxon>
        <taxon>Isosphaeraceae</taxon>
        <taxon>Paludisphaera</taxon>
    </lineage>
</organism>
<comment type="subunit">
    <text evidence="9">Homodimer.</text>
</comment>
<comment type="function">
    <text evidence="9">Catalyzes the phosphorylation of ribose at O-5 in a reaction requiring ATP and magnesium. The resulting D-ribose-5-phosphate can then be used either for sythesis of nucleotides, histidine, and tryptophan, or as a component of the pentose phosphate pathway.</text>
</comment>
<dbReference type="GO" id="GO:0004747">
    <property type="term" value="F:ribokinase activity"/>
    <property type="evidence" value="ECO:0007669"/>
    <property type="project" value="UniProtKB-EC"/>
</dbReference>
<comment type="caution">
    <text evidence="9">Lacks conserved residue(s) required for the propagation of feature annotation.</text>
</comment>
<comment type="catalytic activity">
    <reaction evidence="9">
        <text>D-ribose + ATP = D-ribose 5-phosphate + ADP + H(+)</text>
        <dbReference type="Rhea" id="RHEA:13697"/>
        <dbReference type="ChEBI" id="CHEBI:15378"/>
        <dbReference type="ChEBI" id="CHEBI:30616"/>
        <dbReference type="ChEBI" id="CHEBI:47013"/>
        <dbReference type="ChEBI" id="CHEBI:78346"/>
        <dbReference type="ChEBI" id="CHEBI:456216"/>
        <dbReference type="EC" id="2.7.1.15"/>
    </reaction>
</comment>
<feature type="binding site" evidence="9">
    <location>
        <position position="141"/>
    </location>
    <ligand>
        <name>substrate</name>
    </ligand>
</feature>
<keyword evidence="13" id="KW-1185">Reference proteome</keyword>
<gene>
    <name evidence="9 12" type="primary">rbsK</name>
    <name evidence="12" type="ORF">PZE19_11615</name>
</gene>
<dbReference type="HAMAP" id="MF_01987">
    <property type="entry name" value="Ribokinase"/>
    <property type="match status" value="1"/>
</dbReference>
<protein>
    <recommendedName>
        <fullName evidence="9 10">Ribokinase</fullName>
        <shortName evidence="9">RK</shortName>
        <ecNumber evidence="9 10">2.7.1.15</ecNumber>
    </recommendedName>
</protein>
<evidence type="ECO:0000256" key="3">
    <source>
        <dbReference type="ARBA" id="ARBA00022741"/>
    </source>
</evidence>
<feature type="binding site" evidence="9">
    <location>
        <begin position="39"/>
        <end position="43"/>
    </location>
    <ligand>
        <name>substrate</name>
    </ligand>
</feature>
<dbReference type="NCBIfam" id="TIGR02152">
    <property type="entry name" value="D_ribokin_bact"/>
    <property type="match status" value="1"/>
</dbReference>
<comment type="subcellular location">
    <subcellularLocation>
        <location evidence="9">Cytoplasm</location>
    </subcellularLocation>
</comment>
<sequence length="309" mass="31309">MARIVVFGSSNTDMTVRVARLPAPGETVLGDGFAATPGGKGANQAVAARRAGAEVVFVAAVGDDDLGRRALDGYRREGIDVAHARVVAGVASGVALISVADDGENMIAVASGANMSLAPEDVAALPDALFRPGDLLLTGLEIPRPTALAAMRRGRAAGMTVILNPAPAPRPGDPATEELLAAADVVTPNRIEARALAGTERDAGPLANAERIRTKGPKTVIVTLGREGCLATTGAEVYEIPSRKVDAVDAVGAGDAFNGALAAVLAEGRPLGEALAWATAAAALAVTRPGAQAALPTREAIDRFVHVED</sequence>
<feature type="binding site" evidence="9">
    <location>
        <position position="255"/>
    </location>
    <ligand>
        <name>substrate</name>
    </ligand>
</feature>
<keyword evidence="7 9" id="KW-0630">Potassium</keyword>
<feature type="binding site" evidence="9">
    <location>
        <position position="251"/>
    </location>
    <ligand>
        <name>K(+)</name>
        <dbReference type="ChEBI" id="CHEBI:29103"/>
    </ligand>
</feature>
<feature type="binding site" evidence="9">
    <location>
        <position position="285"/>
    </location>
    <ligand>
        <name>K(+)</name>
        <dbReference type="ChEBI" id="CHEBI:29103"/>
    </ligand>
</feature>
<dbReference type="InterPro" id="IPR029056">
    <property type="entry name" value="Ribokinase-like"/>
</dbReference>
<keyword evidence="6 9" id="KW-0460">Magnesium</keyword>
<evidence type="ECO:0000256" key="2">
    <source>
        <dbReference type="ARBA" id="ARBA00022723"/>
    </source>
</evidence>
<evidence type="ECO:0000256" key="10">
    <source>
        <dbReference type="NCBIfam" id="TIGR02152"/>
    </source>
</evidence>
<dbReference type="Proteomes" id="UP001216907">
    <property type="component" value="Unassembled WGS sequence"/>
</dbReference>
<dbReference type="RefSeq" id="WP_277860781.1">
    <property type="nucleotide sequence ID" value="NZ_JARRAG010000002.1"/>
</dbReference>
<evidence type="ECO:0000256" key="8">
    <source>
        <dbReference type="ARBA" id="ARBA00023277"/>
    </source>
</evidence>
<comment type="cofactor">
    <cofactor evidence="9">
        <name>Mg(2+)</name>
        <dbReference type="ChEBI" id="CHEBI:18420"/>
    </cofactor>
    <text evidence="9">Requires a divalent cation, most likely magnesium in vivo, as an electrophilic catalyst to aid phosphoryl group transfer. It is the chelate of the metal and the nucleotide that is the actual substrate.</text>
</comment>
<feature type="binding site" evidence="9">
    <location>
        <begin position="11"/>
        <end position="13"/>
    </location>
    <ligand>
        <name>substrate</name>
    </ligand>
</feature>
<dbReference type="PANTHER" id="PTHR10584">
    <property type="entry name" value="SUGAR KINASE"/>
    <property type="match status" value="1"/>
</dbReference>
<comment type="pathway">
    <text evidence="9">Carbohydrate metabolism; D-ribose degradation; D-ribose 5-phosphate from beta-D-ribopyranose: step 2/2.</text>
</comment>
<keyword evidence="5 9" id="KW-0067">ATP-binding</keyword>
<evidence type="ECO:0000256" key="5">
    <source>
        <dbReference type="ARBA" id="ARBA00022840"/>
    </source>
</evidence>
<keyword evidence="8 9" id="KW-0119">Carbohydrate metabolism</keyword>
<dbReference type="InterPro" id="IPR011611">
    <property type="entry name" value="PfkB_dom"/>
</dbReference>
<feature type="binding site" evidence="9">
    <location>
        <begin position="223"/>
        <end position="228"/>
    </location>
    <ligand>
        <name>ATP</name>
        <dbReference type="ChEBI" id="CHEBI:30616"/>
    </ligand>
</feature>
<dbReference type="InterPro" id="IPR011877">
    <property type="entry name" value="Ribokinase"/>
</dbReference>
<dbReference type="EMBL" id="JARRAG010000002">
    <property type="protein sequence ID" value="MDG3004423.1"/>
    <property type="molecule type" value="Genomic_DNA"/>
</dbReference>
<accession>A0ABT6FAK5</accession>
<dbReference type="Gene3D" id="3.40.1190.20">
    <property type="match status" value="1"/>
</dbReference>
<evidence type="ECO:0000313" key="12">
    <source>
        <dbReference type="EMBL" id="MDG3004423.1"/>
    </source>
</evidence>
<dbReference type="PANTHER" id="PTHR10584:SF166">
    <property type="entry name" value="RIBOKINASE"/>
    <property type="match status" value="1"/>
</dbReference>
<evidence type="ECO:0000256" key="4">
    <source>
        <dbReference type="ARBA" id="ARBA00022777"/>
    </source>
</evidence>
<evidence type="ECO:0000256" key="9">
    <source>
        <dbReference type="HAMAP-Rule" id="MF_01987"/>
    </source>
</evidence>
<keyword evidence="2 9" id="KW-0479">Metal-binding</keyword>
<evidence type="ECO:0000313" key="13">
    <source>
        <dbReference type="Proteomes" id="UP001216907"/>
    </source>
</evidence>
<feature type="binding site" evidence="9">
    <location>
        <position position="249"/>
    </location>
    <ligand>
        <name>K(+)</name>
        <dbReference type="ChEBI" id="CHEBI:29103"/>
    </ligand>
</feature>
<dbReference type="CDD" id="cd01174">
    <property type="entry name" value="ribokinase"/>
    <property type="match status" value="1"/>
</dbReference>
<feature type="domain" description="Carbohydrate kinase PfkB" evidence="11">
    <location>
        <begin position="1"/>
        <end position="298"/>
    </location>
</feature>
<evidence type="ECO:0000256" key="6">
    <source>
        <dbReference type="ARBA" id="ARBA00022842"/>
    </source>
</evidence>